<protein>
    <submittedName>
        <fullName evidence="1">Uncharacterized protein</fullName>
    </submittedName>
</protein>
<evidence type="ECO:0000313" key="1">
    <source>
        <dbReference type="EMBL" id="EKR63650.1"/>
    </source>
</evidence>
<comment type="caution">
    <text evidence="1">The sequence shown here is derived from an EMBL/GenBank/DDBJ whole genome shotgun (WGS) entry which is preliminary data.</text>
</comment>
<accession>A0A828YZL4</accession>
<organism evidence="1 2">
    <name type="scientific">Leptospira weilii str. 2006001853</name>
    <dbReference type="NCBI Taxonomy" id="1001589"/>
    <lineage>
        <taxon>Bacteria</taxon>
        <taxon>Pseudomonadati</taxon>
        <taxon>Spirochaetota</taxon>
        <taxon>Spirochaetia</taxon>
        <taxon>Leptospirales</taxon>
        <taxon>Leptospiraceae</taxon>
        <taxon>Leptospira</taxon>
    </lineage>
</organism>
<dbReference type="EMBL" id="AFLV02000058">
    <property type="protein sequence ID" value="EKR63650.1"/>
    <property type="molecule type" value="Genomic_DNA"/>
</dbReference>
<gene>
    <name evidence="1" type="ORF">LEP1GSC036_4174</name>
</gene>
<evidence type="ECO:0000313" key="2">
    <source>
        <dbReference type="Proteomes" id="UP000001338"/>
    </source>
</evidence>
<dbReference type="AlphaFoldDB" id="A0A828YZL4"/>
<proteinExistence type="predicted"/>
<sequence>MNISIFFPFSEIKTDFKKKSLFLLNHFFIKELSQLKITNSVRFHCITDLKDKKRVESFFYMRKI</sequence>
<reference evidence="1 2" key="1">
    <citation type="submission" date="2012-10" db="EMBL/GenBank/DDBJ databases">
        <authorList>
            <person name="Harkins D.M."/>
            <person name="Durkin A.S."/>
            <person name="Brinkac L.M."/>
            <person name="Haft D.H."/>
            <person name="Selengut J.D."/>
            <person name="Sanka R."/>
            <person name="DePew J."/>
            <person name="Purushe J."/>
            <person name="Whelen A.C."/>
            <person name="Vinetz J.M."/>
            <person name="Sutton G.G."/>
            <person name="Nierman W.C."/>
            <person name="Fouts D.E."/>
        </authorList>
    </citation>
    <scope>NUCLEOTIDE SEQUENCE [LARGE SCALE GENOMIC DNA]</scope>
    <source>
        <strain evidence="1 2">2006001853</strain>
    </source>
</reference>
<name>A0A828YZL4_9LEPT</name>
<dbReference type="Proteomes" id="UP000001338">
    <property type="component" value="Unassembled WGS sequence"/>
</dbReference>